<dbReference type="Gene3D" id="3.30.420.10">
    <property type="entry name" value="Ribonuclease H-like superfamily/Ribonuclease H"/>
    <property type="match status" value="1"/>
</dbReference>
<dbReference type="InterPro" id="IPR036397">
    <property type="entry name" value="RNaseH_sf"/>
</dbReference>
<protein>
    <recommendedName>
        <fullName evidence="1">Integrase catalytic domain-containing protein</fullName>
    </recommendedName>
</protein>
<reference evidence="2" key="1">
    <citation type="submission" date="2018-05" db="EMBL/GenBank/DDBJ databases">
        <title>Draft genome of Mucuna pruriens seed.</title>
        <authorList>
            <person name="Nnadi N.E."/>
            <person name="Vos R."/>
            <person name="Hasami M.H."/>
            <person name="Devisetty U.K."/>
            <person name="Aguiy J.C."/>
        </authorList>
    </citation>
    <scope>NUCLEOTIDE SEQUENCE [LARGE SCALE GENOMIC DNA]</scope>
    <source>
        <strain evidence="2">JCA_2017</strain>
    </source>
</reference>
<dbReference type="OrthoDB" id="1404009at2759"/>
<dbReference type="PANTHER" id="PTHR35046">
    <property type="entry name" value="ZINC KNUCKLE (CCHC-TYPE) FAMILY PROTEIN"/>
    <property type="match status" value="1"/>
</dbReference>
<comment type="caution">
    <text evidence="2">The sequence shown here is derived from an EMBL/GenBank/DDBJ whole genome shotgun (WGS) entry which is preliminary data.</text>
</comment>
<dbReference type="GO" id="GO:0003676">
    <property type="term" value="F:nucleic acid binding"/>
    <property type="evidence" value="ECO:0007669"/>
    <property type="project" value="InterPro"/>
</dbReference>
<sequence>MLETKLLGLECLNELYKNDIDFEKRFCVPKNYIKDLLVNEAHEDVLKGHFGELKTYKILYEHFFWPHMRKDIHHVCERCLVCKMAKSKVSPHGLYTPLSIPITPRVYISMDFILDLPGSIGGRDYIFVVVDRFSKFSYFIPCHKVDDACNVTNIFFKEVMRLHCLPKTIVSDRDSKFLGHFWRIVWNKLGTKPLFSTTCHP</sequence>
<dbReference type="PROSITE" id="PS50994">
    <property type="entry name" value="INTEGRASE"/>
    <property type="match status" value="1"/>
</dbReference>
<feature type="domain" description="Integrase catalytic" evidence="1">
    <location>
        <begin position="100"/>
        <end position="201"/>
    </location>
</feature>
<dbReference type="SUPFAM" id="SSF53098">
    <property type="entry name" value="Ribonuclease H-like"/>
    <property type="match status" value="1"/>
</dbReference>
<evidence type="ECO:0000313" key="2">
    <source>
        <dbReference type="EMBL" id="RDX99850.1"/>
    </source>
</evidence>
<evidence type="ECO:0000259" key="1">
    <source>
        <dbReference type="PROSITE" id="PS50994"/>
    </source>
</evidence>
<dbReference type="EMBL" id="QJKJ01003122">
    <property type="protein sequence ID" value="RDX99850.1"/>
    <property type="molecule type" value="Genomic_DNA"/>
</dbReference>
<accession>A0A371HAM8</accession>
<dbReference type="Gene3D" id="1.10.340.70">
    <property type="match status" value="1"/>
</dbReference>
<dbReference type="Pfam" id="PF00665">
    <property type="entry name" value="rve"/>
    <property type="match status" value="1"/>
</dbReference>
<dbReference type="InterPro" id="IPR041588">
    <property type="entry name" value="Integrase_H2C2"/>
</dbReference>
<dbReference type="FunFam" id="1.10.340.70:FF:000001">
    <property type="entry name" value="Retrovirus-related Pol polyprotein from transposon gypsy-like Protein"/>
    <property type="match status" value="1"/>
</dbReference>
<feature type="non-terminal residue" evidence="2">
    <location>
        <position position="1"/>
    </location>
</feature>
<dbReference type="InterPro" id="IPR012337">
    <property type="entry name" value="RNaseH-like_sf"/>
</dbReference>
<dbReference type="STRING" id="157652.A0A371HAM8"/>
<keyword evidence="3" id="KW-1185">Reference proteome</keyword>
<dbReference type="GO" id="GO:0015074">
    <property type="term" value="P:DNA integration"/>
    <property type="evidence" value="ECO:0007669"/>
    <property type="project" value="InterPro"/>
</dbReference>
<organism evidence="2 3">
    <name type="scientific">Mucuna pruriens</name>
    <name type="common">Velvet bean</name>
    <name type="synonym">Dolichos pruriens</name>
    <dbReference type="NCBI Taxonomy" id="157652"/>
    <lineage>
        <taxon>Eukaryota</taxon>
        <taxon>Viridiplantae</taxon>
        <taxon>Streptophyta</taxon>
        <taxon>Embryophyta</taxon>
        <taxon>Tracheophyta</taxon>
        <taxon>Spermatophyta</taxon>
        <taxon>Magnoliopsida</taxon>
        <taxon>eudicotyledons</taxon>
        <taxon>Gunneridae</taxon>
        <taxon>Pentapetalae</taxon>
        <taxon>rosids</taxon>
        <taxon>fabids</taxon>
        <taxon>Fabales</taxon>
        <taxon>Fabaceae</taxon>
        <taxon>Papilionoideae</taxon>
        <taxon>50 kb inversion clade</taxon>
        <taxon>NPAAA clade</taxon>
        <taxon>indigoferoid/millettioid clade</taxon>
        <taxon>Phaseoleae</taxon>
        <taxon>Mucuna</taxon>
    </lineage>
</organism>
<dbReference type="Proteomes" id="UP000257109">
    <property type="component" value="Unassembled WGS sequence"/>
</dbReference>
<dbReference type="InterPro" id="IPR001584">
    <property type="entry name" value="Integrase_cat-core"/>
</dbReference>
<proteinExistence type="predicted"/>
<dbReference type="Pfam" id="PF17921">
    <property type="entry name" value="Integrase_H2C2"/>
    <property type="match status" value="1"/>
</dbReference>
<dbReference type="AlphaFoldDB" id="A0A371HAM8"/>
<dbReference type="PANTHER" id="PTHR35046:SF9">
    <property type="entry name" value="RNA-DIRECTED DNA POLYMERASE"/>
    <property type="match status" value="1"/>
</dbReference>
<evidence type="ECO:0000313" key="3">
    <source>
        <dbReference type="Proteomes" id="UP000257109"/>
    </source>
</evidence>
<gene>
    <name evidence="2" type="ORF">CR513_17029</name>
</gene>
<name>A0A371HAM8_MUCPR</name>